<gene>
    <name evidence="1" type="ORF">EBQ10_07515</name>
</gene>
<dbReference type="AlphaFoldDB" id="A0A380MDF9"/>
<organism evidence="1 2">
    <name type="scientific">Trueperella pyogenes</name>
    <dbReference type="NCBI Taxonomy" id="1661"/>
    <lineage>
        <taxon>Bacteria</taxon>
        <taxon>Bacillati</taxon>
        <taxon>Actinomycetota</taxon>
        <taxon>Actinomycetes</taxon>
        <taxon>Actinomycetales</taxon>
        <taxon>Actinomycetaceae</taxon>
        <taxon>Trueperella</taxon>
    </lineage>
</organism>
<accession>A0A380MDF9</accession>
<protein>
    <submittedName>
        <fullName evidence="1">LapA family protein</fullName>
    </submittedName>
</protein>
<dbReference type="EMBL" id="CP033905">
    <property type="protein sequence ID" value="AZR07156.1"/>
    <property type="molecule type" value="Genomic_DNA"/>
</dbReference>
<proteinExistence type="predicted"/>
<evidence type="ECO:0000313" key="1">
    <source>
        <dbReference type="EMBL" id="AZR07156.1"/>
    </source>
</evidence>
<dbReference type="RefSeq" id="WP_108726346.1">
    <property type="nucleotide sequence ID" value="NZ_CP029001.1"/>
</dbReference>
<name>A0A380MDF9_9ACTO</name>
<evidence type="ECO:0000313" key="2">
    <source>
        <dbReference type="Proteomes" id="UP000275951"/>
    </source>
</evidence>
<dbReference type="Proteomes" id="UP000275951">
    <property type="component" value="Chromosome"/>
</dbReference>
<reference evidence="1 2" key="1">
    <citation type="submission" date="2018-11" db="EMBL/GenBank/DDBJ databases">
        <title>Multidrug-resistant genes are associated with an 42-kb island TGI1 carrying a complex class 1 integron in a Trueperella pyogenes.</title>
        <authorList>
            <person name="Dong W."/>
        </authorList>
    </citation>
    <scope>NUCLEOTIDE SEQUENCE [LARGE SCALE GENOMIC DNA]</scope>
    <source>
        <strain evidence="1 2">TP4</strain>
    </source>
</reference>
<sequence>MSECYSAALAANTTTIIALLVGALVGWLLGKLLVMAFERWEIRRDRKRLAELLEAEKTELDRLRASE</sequence>